<organism evidence="1">
    <name type="scientific">Anguilla anguilla</name>
    <name type="common">European freshwater eel</name>
    <name type="synonym">Muraena anguilla</name>
    <dbReference type="NCBI Taxonomy" id="7936"/>
    <lineage>
        <taxon>Eukaryota</taxon>
        <taxon>Metazoa</taxon>
        <taxon>Chordata</taxon>
        <taxon>Craniata</taxon>
        <taxon>Vertebrata</taxon>
        <taxon>Euteleostomi</taxon>
        <taxon>Actinopterygii</taxon>
        <taxon>Neopterygii</taxon>
        <taxon>Teleostei</taxon>
        <taxon>Anguilliformes</taxon>
        <taxon>Anguillidae</taxon>
        <taxon>Anguilla</taxon>
    </lineage>
</organism>
<reference evidence="1" key="2">
    <citation type="journal article" date="2015" name="Fish Shellfish Immunol.">
        <title>Early steps in the European eel (Anguilla anguilla)-Vibrio vulnificus interaction in the gills: Role of the RtxA13 toxin.</title>
        <authorList>
            <person name="Callol A."/>
            <person name="Pajuelo D."/>
            <person name="Ebbesson L."/>
            <person name="Teles M."/>
            <person name="MacKenzie S."/>
            <person name="Amaro C."/>
        </authorList>
    </citation>
    <scope>NUCLEOTIDE SEQUENCE</scope>
</reference>
<protein>
    <submittedName>
        <fullName evidence="1">Uncharacterized protein</fullName>
    </submittedName>
</protein>
<dbReference type="AlphaFoldDB" id="A0A0E9W4V5"/>
<reference evidence="1" key="1">
    <citation type="submission" date="2014-11" db="EMBL/GenBank/DDBJ databases">
        <authorList>
            <person name="Amaro Gonzalez C."/>
        </authorList>
    </citation>
    <scope>NUCLEOTIDE SEQUENCE</scope>
</reference>
<name>A0A0E9W4V5_ANGAN</name>
<sequence>MYIRTEQARLHCGYLGNGSCRSFERKDGVNMQMSSAHPRV</sequence>
<proteinExistence type="predicted"/>
<evidence type="ECO:0000313" key="1">
    <source>
        <dbReference type="EMBL" id="JAH85394.1"/>
    </source>
</evidence>
<dbReference type="EMBL" id="GBXM01023183">
    <property type="protein sequence ID" value="JAH85394.1"/>
    <property type="molecule type" value="Transcribed_RNA"/>
</dbReference>
<accession>A0A0E9W4V5</accession>